<dbReference type="NCBIfam" id="TIGR02494">
    <property type="entry name" value="PFLE_PFLC"/>
    <property type="match status" value="1"/>
</dbReference>
<evidence type="ECO:0000256" key="4">
    <source>
        <dbReference type="ARBA" id="ARBA00022691"/>
    </source>
</evidence>
<dbReference type="InterPro" id="IPR012839">
    <property type="entry name" value="Organic_radical_activase"/>
</dbReference>
<evidence type="ECO:0000256" key="2">
    <source>
        <dbReference type="ARBA" id="ARBA00009777"/>
    </source>
</evidence>
<dbReference type="SUPFAM" id="SSF54862">
    <property type="entry name" value="4Fe-4S ferredoxins"/>
    <property type="match status" value="1"/>
</dbReference>
<keyword evidence="7" id="KW-0408">Iron</keyword>
<organism evidence="12 13">
    <name type="scientific">Anaerostipes amylophilus</name>
    <dbReference type="NCBI Taxonomy" id="2981779"/>
    <lineage>
        <taxon>Bacteria</taxon>
        <taxon>Bacillati</taxon>
        <taxon>Bacillota</taxon>
        <taxon>Clostridia</taxon>
        <taxon>Lachnospirales</taxon>
        <taxon>Lachnospiraceae</taxon>
        <taxon>Anaerostipes</taxon>
    </lineage>
</organism>
<dbReference type="SFLD" id="SFLDS00029">
    <property type="entry name" value="Radical_SAM"/>
    <property type="match status" value="1"/>
</dbReference>
<dbReference type="PROSITE" id="PS01087">
    <property type="entry name" value="RADICAL_ACTIVATING"/>
    <property type="match status" value="1"/>
</dbReference>
<evidence type="ECO:0000256" key="5">
    <source>
        <dbReference type="ARBA" id="ARBA00022723"/>
    </source>
</evidence>
<dbReference type="PANTHER" id="PTHR30352:SF4">
    <property type="entry name" value="PYRUVATE FORMATE-LYASE 2-ACTIVATING ENZYME"/>
    <property type="match status" value="1"/>
</dbReference>
<dbReference type="InterPro" id="IPR017896">
    <property type="entry name" value="4Fe4S_Fe-S-bd"/>
</dbReference>
<comment type="catalytic activity">
    <reaction evidence="9">
        <text>glycyl-[protein] + reduced [flavodoxin] + S-adenosyl-L-methionine = glycin-2-yl radical-[protein] + semiquinone [flavodoxin] + 5'-deoxyadenosine + L-methionine + H(+)</text>
        <dbReference type="Rhea" id="RHEA:61976"/>
        <dbReference type="Rhea" id="RHEA-COMP:10622"/>
        <dbReference type="Rhea" id="RHEA-COMP:14480"/>
        <dbReference type="Rhea" id="RHEA-COMP:15993"/>
        <dbReference type="Rhea" id="RHEA-COMP:15994"/>
        <dbReference type="ChEBI" id="CHEBI:15378"/>
        <dbReference type="ChEBI" id="CHEBI:17319"/>
        <dbReference type="ChEBI" id="CHEBI:29947"/>
        <dbReference type="ChEBI" id="CHEBI:32722"/>
        <dbReference type="ChEBI" id="CHEBI:57618"/>
        <dbReference type="ChEBI" id="CHEBI:57844"/>
        <dbReference type="ChEBI" id="CHEBI:59789"/>
        <dbReference type="ChEBI" id="CHEBI:140311"/>
    </reaction>
</comment>
<keyword evidence="3" id="KW-0004">4Fe-4S</keyword>
<dbReference type="Gene3D" id="3.20.20.70">
    <property type="entry name" value="Aldolase class I"/>
    <property type="match status" value="1"/>
</dbReference>
<evidence type="ECO:0000256" key="1">
    <source>
        <dbReference type="ARBA" id="ARBA00001966"/>
    </source>
</evidence>
<dbReference type="PIRSF" id="PIRSF000371">
    <property type="entry name" value="PFL_act_enz"/>
    <property type="match status" value="1"/>
</dbReference>
<keyword evidence="8" id="KW-0411">Iron-sulfur</keyword>
<dbReference type="PANTHER" id="PTHR30352">
    <property type="entry name" value="PYRUVATE FORMATE-LYASE-ACTIVATING ENZYME"/>
    <property type="match status" value="1"/>
</dbReference>
<dbReference type="SFLD" id="SFLDG01066">
    <property type="entry name" value="organic_radical-activating_enz"/>
    <property type="match status" value="1"/>
</dbReference>
<keyword evidence="13" id="KW-1185">Reference proteome</keyword>
<name>A0ABV1IS65_9FIRM</name>
<comment type="cofactor">
    <cofactor evidence="1">
        <name>[4Fe-4S] cluster</name>
        <dbReference type="ChEBI" id="CHEBI:49883"/>
    </cofactor>
</comment>
<evidence type="ECO:0000256" key="3">
    <source>
        <dbReference type="ARBA" id="ARBA00022485"/>
    </source>
</evidence>
<feature type="domain" description="4Fe-4S ferredoxin-type" evidence="10">
    <location>
        <begin position="50"/>
        <end position="79"/>
    </location>
</feature>
<evidence type="ECO:0000256" key="8">
    <source>
        <dbReference type="ARBA" id="ARBA00023014"/>
    </source>
</evidence>
<dbReference type="InterPro" id="IPR034457">
    <property type="entry name" value="Organic_radical-activating"/>
</dbReference>
<keyword evidence="6 12" id="KW-0560">Oxidoreductase</keyword>
<comment type="similarity">
    <text evidence="2">Belongs to the organic radical-activating enzymes family.</text>
</comment>
<evidence type="ECO:0000256" key="9">
    <source>
        <dbReference type="ARBA" id="ARBA00047365"/>
    </source>
</evidence>
<dbReference type="Proteomes" id="UP001482154">
    <property type="component" value="Unassembled WGS sequence"/>
</dbReference>
<dbReference type="RefSeq" id="WP_349110305.1">
    <property type="nucleotide sequence ID" value="NZ_JBBNIN010000003.1"/>
</dbReference>
<dbReference type="InterPro" id="IPR013785">
    <property type="entry name" value="Aldolase_TIM"/>
</dbReference>
<keyword evidence="5" id="KW-0479">Metal-binding</keyword>
<proteinExistence type="inferred from homology"/>
<accession>A0ABV1IS65</accession>
<protein>
    <submittedName>
        <fullName evidence="12">Glycyl-radical enzyme activating protein</fullName>
        <ecNumber evidence="12">1.97.1.-</ecNumber>
    </submittedName>
</protein>
<evidence type="ECO:0000313" key="12">
    <source>
        <dbReference type="EMBL" id="MEQ2710063.1"/>
    </source>
</evidence>
<dbReference type="GO" id="GO:0016491">
    <property type="term" value="F:oxidoreductase activity"/>
    <property type="evidence" value="ECO:0007669"/>
    <property type="project" value="UniProtKB-KW"/>
</dbReference>
<evidence type="ECO:0000313" key="13">
    <source>
        <dbReference type="Proteomes" id="UP001482154"/>
    </source>
</evidence>
<dbReference type="EMBL" id="JBBNIN010000003">
    <property type="protein sequence ID" value="MEQ2710063.1"/>
    <property type="molecule type" value="Genomic_DNA"/>
</dbReference>
<dbReference type="PROSITE" id="PS51918">
    <property type="entry name" value="RADICAL_SAM"/>
    <property type="match status" value="1"/>
</dbReference>
<feature type="domain" description="Radical SAM core" evidence="11">
    <location>
        <begin position="19"/>
        <end position="303"/>
    </location>
</feature>
<dbReference type="InterPro" id="IPR007197">
    <property type="entry name" value="rSAM"/>
</dbReference>
<dbReference type="InterPro" id="IPR040074">
    <property type="entry name" value="BssD/PflA/YjjW"/>
</dbReference>
<reference evidence="12 13" key="1">
    <citation type="submission" date="2024-04" db="EMBL/GenBank/DDBJ databases">
        <title>Human intestinal bacterial collection.</title>
        <authorList>
            <person name="Pauvert C."/>
            <person name="Hitch T.C.A."/>
            <person name="Clavel T."/>
        </authorList>
    </citation>
    <scope>NUCLEOTIDE SEQUENCE [LARGE SCALE GENOMIC DNA]</scope>
    <source>
        <strain evidence="12 13">CLA-AA-H249</strain>
    </source>
</reference>
<dbReference type="InterPro" id="IPR001989">
    <property type="entry name" value="Radical_activat_CS"/>
</dbReference>
<comment type="caution">
    <text evidence="12">The sequence shown here is derived from an EMBL/GenBank/DDBJ whole genome shotgun (WGS) entry which is preliminary data.</text>
</comment>
<dbReference type="EC" id="1.97.1.-" evidence="12"/>
<evidence type="ECO:0000256" key="7">
    <source>
        <dbReference type="ARBA" id="ARBA00023004"/>
    </source>
</evidence>
<dbReference type="PROSITE" id="PS51379">
    <property type="entry name" value="4FE4S_FER_2"/>
    <property type="match status" value="1"/>
</dbReference>
<sequence>MEIFKMTGKVFDIRRFSTHDGDGIRTTVFLKGCPLKCVWCQNPEGISIRKRPIYFENRCIHCKTCIAKSKEHGVTLEEDQIHLHPDKNEDWNTIIEWCPTGAIAMDSREMTVEMVMEEIRKDNPFYRHGNGGVTISGGEPLLQWKFTKELLKACKKEGIHTAIETSLYAEQEVIKEILPYLDRIFADLKLATEKDHMHYTGVSNHKIKENIRYLLETSNRNKVIIRTPMIPGMTATRENIKGIAKYLNGIYQSVSYEILNYNPLAEAKYHLVDKEYCFEENPKLYTKEQMQEFKNWAIEGGLENIINEQI</sequence>
<dbReference type="SFLD" id="SFLDG01118">
    <property type="entry name" value="activating_enzymes__group_2"/>
    <property type="match status" value="1"/>
</dbReference>
<dbReference type="InterPro" id="IPR058240">
    <property type="entry name" value="rSAM_sf"/>
</dbReference>
<evidence type="ECO:0000259" key="10">
    <source>
        <dbReference type="PROSITE" id="PS51379"/>
    </source>
</evidence>
<gene>
    <name evidence="12" type="ORF">AAAU51_02590</name>
</gene>
<keyword evidence="4" id="KW-0949">S-adenosyl-L-methionine</keyword>
<dbReference type="SUPFAM" id="SSF102114">
    <property type="entry name" value="Radical SAM enzymes"/>
    <property type="match status" value="1"/>
</dbReference>
<dbReference type="Pfam" id="PF04055">
    <property type="entry name" value="Radical_SAM"/>
    <property type="match status" value="1"/>
</dbReference>
<evidence type="ECO:0000256" key="6">
    <source>
        <dbReference type="ARBA" id="ARBA00023002"/>
    </source>
</evidence>
<evidence type="ECO:0000259" key="11">
    <source>
        <dbReference type="PROSITE" id="PS51918"/>
    </source>
</evidence>